<evidence type="ECO:0000256" key="4">
    <source>
        <dbReference type="ARBA" id="ARBA00012528"/>
    </source>
</evidence>
<evidence type="ECO:0000256" key="8">
    <source>
        <dbReference type="ARBA" id="ARBA00023136"/>
    </source>
</evidence>
<comment type="caution">
    <text evidence="12">The sequence shown here is derived from an EMBL/GenBank/DDBJ whole genome shotgun (WGS) entry which is preliminary data.</text>
</comment>
<dbReference type="AlphaFoldDB" id="A0A7U7ELP3"/>
<dbReference type="Pfam" id="PF02743">
    <property type="entry name" value="dCache_1"/>
    <property type="match status" value="1"/>
</dbReference>
<dbReference type="InterPro" id="IPR043128">
    <property type="entry name" value="Rev_trsase/Diguanyl_cyclase"/>
</dbReference>
<dbReference type="Gene3D" id="3.30.450.20">
    <property type="entry name" value="PAS domain"/>
    <property type="match status" value="1"/>
</dbReference>
<feature type="domain" description="GGDEF" evidence="11">
    <location>
        <begin position="358"/>
        <end position="490"/>
    </location>
</feature>
<keyword evidence="6 10" id="KW-0812">Transmembrane</keyword>
<dbReference type="GO" id="GO:0043709">
    <property type="term" value="P:cell adhesion involved in single-species biofilm formation"/>
    <property type="evidence" value="ECO:0007669"/>
    <property type="project" value="TreeGrafter"/>
</dbReference>
<dbReference type="GO" id="GO:0005886">
    <property type="term" value="C:plasma membrane"/>
    <property type="evidence" value="ECO:0007669"/>
    <property type="project" value="UniProtKB-SubCell"/>
</dbReference>
<dbReference type="Proteomes" id="UP000583387">
    <property type="component" value="Unassembled WGS sequence"/>
</dbReference>
<dbReference type="InterPro" id="IPR029787">
    <property type="entry name" value="Nucleotide_cyclase"/>
</dbReference>
<evidence type="ECO:0000256" key="1">
    <source>
        <dbReference type="ARBA" id="ARBA00001946"/>
    </source>
</evidence>
<dbReference type="PROSITE" id="PS50887">
    <property type="entry name" value="GGDEF"/>
    <property type="match status" value="1"/>
</dbReference>
<evidence type="ECO:0000256" key="10">
    <source>
        <dbReference type="SAM" id="Phobius"/>
    </source>
</evidence>
<dbReference type="GO" id="GO:0052621">
    <property type="term" value="F:diguanylate cyclase activity"/>
    <property type="evidence" value="ECO:0007669"/>
    <property type="project" value="UniProtKB-EC"/>
</dbReference>
<comment type="catalytic activity">
    <reaction evidence="9">
        <text>2 GTP = 3',3'-c-di-GMP + 2 diphosphate</text>
        <dbReference type="Rhea" id="RHEA:24898"/>
        <dbReference type="ChEBI" id="CHEBI:33019"/>
        <dbReference type="ChEBI" id="CHEBI:37565"/>
        <dbReference type="ChEBI" id="CHEBI:58805"/>
        <dbReference type="EC" id="2.7.7.65"/>
    </reaction>
</comment>
<reference evidence="12 13" key="1">
    <citation type="submission" date="2020-08" db="EMBL/GenBank/DDBJ databases">
        <authorList>
            <person name="Criscuolo A."/>
        </authorList>
    </citation>
    <scope>NUCLEOTIDE SEQUENCE [LARGE SCALE GENOMIC DNA]</scope>
    <source>
        <strain evidence="12">CIP111764</strain>
    </source>
</reference>
<evidence type="ECO:0000313" key="13">
    <source>
        <dbReference type="Proteomes" id="UP000583387"/>
    </source>
</evidence>
<evidence type="ECO:0000256" key="2">
    <source>
        <dbReference type="ARBA" id="ARBA00004533"/>
    </source>
</evidence>
<evidence type="ECO:0000256" key="7">
    <source>
        <dbReference type="ARBA" id="ARBA00022989"/>
    </source>
</evidence>
<dbReference type="GO" id="GO:1902201">
    <property type="term" value="P:negative regulation of bacterial-type flagellum-dependent cell motility"/>
    <property type="evidence" value="ECO:0007669"/>
    <property type="project" value="TreeGrafter"/>
</dbReference>
<evidence type="ECO:0000256" key="9">
    <source>
        <dbReference type="ARBA" id="ARBA00034247"/>
    </source>
</evidence>
<protein>
    <recommendedName>
        <fullName evidence="4">diguanylate cyclase</fullName>
        <ecNumber evidence="4">2.7.7.65</ecNumber>
    </recommendedName>
</protein>
<sequence length="492" mass="56135">MPQRSLNHAKLSLLLLLFLLLICGFLATSLASYYASRDAIHASIVETELPLTSDTVYSEIQKDLVRPVLISSMMSRDTFVRDWVMNGERDVDQMTRYLREVQEHYGTFTSFFISEKTHTYYQAKGVLKTVREDEPRDVWYFRVRDMAEPYEINVDVDMANQDRLTFFINYRVLDYEGNFLGATGVGLTVDAVVKLIDEYQRKYERNVYFVDTEGKITLTGAEGGPFGARTGQSLRDIDGLENLLSKLPKPQSGTYEYQEHDRGHFLNVRFIPELDWYLFVDKQDSSALAGIRQSLYLNMLICLLITLVVLALVGLLVRRYQQDIEALATTDMLTGLPNRRGFDLLAGQALREAQRNQEPLSALLIDIDHFKALNDSHGHLAGDQVLSSFASRLRDSLRQSDILCRWGGEEFIVLLKNTDHHAAYQLAEKLRQRINDSSFRFAEAELKVETSLGLTELRADDTLHSLISRADHALYRAKQSGRNRVCVEPAGH</sequence>
<evidence type="ECO:0000259" key="11">
    <source>
        <dbReference type="PROSITE" id="PS50887"/>
    </source>
</evidence>
<dbReference type="EC" id="2.7.7.65" evidence="4"/>
<evidence type="ECO:0000313" key="12">
    <source>
        <dbReference type="EMBL" id="CAD5106903.1"/>
    </source>
</evidence>
<dbReference type="Pfam" id="PF00990">
    <property type="entry name" value="GGDEF"/>
    <property type="match status" value="1"/>
</dbReference>
<dbReference type="NCBIfam" id="TIGR00254">
    <property type="entry name" value="GGDEF"/>
    <property type="match status" value="1"/>
</dbReference>
<dbReference type="Gene3D" id="3.30.70.270">
    <property type="match status" value="1"/>
</dbReference>
<dbReference type="EMBL" id="CAJFCI010000028">
    <property type="protein sequence ID" value="CAD5106903.1"/>
    <property type="molecule type" value="Genomic_DNA"/>
</dbReference>
<comment type="cofactor">
    <cofactor evidence="1">
        <name>Mg(2+)</name>
        <dbReference type="ChEBI" id="CHEBI:18420"/>
    </cofactor>
</comment>
<dbReference type="InterPro" id="IPR000160">
    <property type="entry name" value="GGDEF_dom"/>
</dbReference>
<dbReference type="PANTHER" id="PTHR45138">
    <property type="entry name" value="REGULATORY COMPONENTS OF SENSORY TRANSDUCTION SYSTEM"/>
    <property type="match status" value="1"/>
</dbReference>
<comment type="subcellular location">
    <subcellularLocation>
        <location evidence="2">Cell inner membrane</location>
    </subcellularLocation>
    <subcellularLocation>
        <location evidence="3">Cell membrane</location>
        <topology evidence="3">Multi-pass membrane protein</topology>
    </subcellularLocation>
</comment>
<dbReference type="SMART" id="SM00267">
    <property type="entry name" value="GGDEF"/>
    <property type="match status" value="1"/>
</dbReference>
<dbReference type="PANTHER" id="PTHR45138:SF9">
    <property type="entry name" value="DIGUANYLATE CYCLASE DGCM-RELATED"/>
    <property type="match status" value="1"/>
</dbReference>
<evidence type="ECO:0000256" key="6">
    <source>
        <dbReference type="ARBA" id="ARBA00022692"/>
    </source>
</evidence>
<dbReference type="InterPro" id="IPR050469">
    <property type="entry name" value="Diguanylate_Cyclase"/>
</dbReference>
<name>A0A7U7ELP3_9GAMM</name>
<evidence type="ECO:0000256" key="5">
    <source>
        <dbReference type="ARBA" id="ARBA00022475"/>
    </source>
</evidence>
<organism evidence="12 13">
    <name type="scientific">Zestomonas carbonaria</name>
    <dbReference type="NCBI Taxonomy" id="2762745"/>
    <lineage>
        <taxon>Bacteria</taxon>
        <taxon>Pseudomonadati</taxon>
        <taxon>Pseudomonadota</taxon>
        <taxon>Gammaproteobacteria</taxon>
        <taxon>Pseudomonadales</taxon>
        <taxon>Pseudomonadaceae</taxon>
        <taxon>Zestomonas</taxon>
    </lineage>
</organism>
<dbReference type="InterPro" id="IPR033479">
    <property type="entry name" value="dCache_1"/>
</dbReference>
<dbReference type="FunFam" id="3.30.70.270:FF:000001">
    <property type="entry name" value="Diguanylate cyclase domain protein"/>
    <property type="match status" value="1"/>
</dbReference>
<dbReference type="RefSeq" id="WP_187670261.1">
    <property type="nucleotide sequence ID" value="NZ_CAJFCI010000028.1"/>
</dbReference>
<keyword evidence="5" id="KW-1003">Cell membrane</keyword>
<keyword evidence="8 10" id="KW-0472">Membrane</keyword>
<gene>
    <name evidence="12" type="ORF">PSEWESI4_01171</name>
</gene>
<evidence type="ECO:0000256" key="3">
    <source>
        <dbReference type="ARBA" id="ARBA00004651"/>
    </source>
</evidence>
<keyword evidence="13" id="KW-1185">Reference proteome</keyword>
<keyword evidence="7 10" id="KW-1133">Transmembrane helix</keyword>
<accession>A0A7U7ELP3</accession>
<feature type="transmembrane region" description="Helical" evidence="10">
    <location>
        <begin position="295"/>
        <end position="317"/>
    </location>
</feature>
<dbReference type="CDD" id="cd01949">
    <property type="entry name" value="GGDEF"/>
    <property type="match status" value="1"/>
</dbReference>
<proteinExistence type="predicted"/>
<dbReference type="SUPFAM" id="SSF55073">
    <property type="entry name" value="Nucleotide cyclase"/>
    <property type="match status" value="1"/>
</dbReference>